<protein>
    <submittedName>
        <fullName evidence="2">Heterokaryon incompatibility</fullName>
    </submittedName>
</protein>
<accession>A0A168IZF7</accession>
<name>A0A168IZF7_CORDF</name>
<evidence type="ECO:0000259" key="1">
    <source>
        <dbReference type="Pfam" id="PF06985"/>
    </source>
</evidence>
<dbReference type="Proteomes" id="UP000076881">
    <property type="component" value="Unassembled WGS sequence"/>
</dbReference>
<dbReference type="PANTHER" id="PTHR33112:SF16">
    <property type="entry name" value="HETEROKARYON INCOMPATIBILITY DOMAIN-CONTAINING PROTEIN"/>
    <property type="match status" value="1"/>
</dbReference>
<dbReference type="Pfam" id="PF06985">
    <property type="entry name" value="HET"/>
    <property type="match status" value="1"/>
</dbReference>
<dbReference type="InterPro" id="IPR010730">
    <property type="entry name" value="HET"/>
</dbReference>
<comment type="caution">
    <text evidence="2">The sequence shown here is derived from an EMBL/GenBank/DDBJ whole genome shotgun (WGS) entry which is preliminary data.</text>
</comment>
<dbReference type="OrthoDB" id="5135333at2759"/>
<sequence length="711" mass="80710">MPQDKYDCETCSQLWRMLTKTDFLGPIDLGSKREAASTSCQDHGPLVREFCELLDRETADVGFVRLGAGSPVTLIESIENMGVVWDLLLVAKDSVPSHPGNGRILNPGWADLEVVTKWKNACLTTHGSACDNPMKIPYTQPEFLIDVEQKCIVHGSDTESRFIALSYVWGEHRQKIMVPATRARLLEPNSLSRPDFQEHLPPVIEHAMQLTSRIGERYLWVDALCIDQADAGHTKRQLQAMAAIYSSAIVTIISADGDSNVGIPGLQGSSAPREQRQRVFQFGDEQICVRNTSTFFLSWSQKYFDRGWTYQENELASRRIIFLSDEVHWQCQCSIWHEELTLNTEVDAYINPRLRTIMAGFPDLGSLSHSIGNYNQKTLTYEEDALPAISGLLSTMSRSFTGGFLFGLPEMFFEQSLGWQPYWSHTNLQRRISSARPAAQKLMPCDLPSWSWIGWQGHVKIRHDAARINPREHNIRETFAITEWFCGQSPTDPPSKRRQIRSTWYEQRAARKDFTQPLPEGWTRHSISTAASFRDEPALHPAGCGEYVFRHPAMCDPDTIINDWHYPFPLADIQPLTPPFRPEQWPYLFCKTQSVHLWAHAVDKENVLSLCDSSGAVIGDLHLHNEESLAMFPSELPGRELELVALYKSTTYSKTFSEEKQRYDLPVNITDTVCLLWIEWENGVAFRRACGSVLAGEWAKLSSRDIDLVLG</sequence>
<keyword evidence="3" id="KW-1185">Reference proteome</keyword>
<feature type="domain" description="Heterokaryon incompatibility" evidence="1">
    <location>
        <begin position="162"/>
        <end position="312"/>
    </location>
</feature>
<gene>
    <name evidence="2" type="ORF">LEL_03330</name>
</gene>
<evidence type="ECO:0000313" key="2">
    <source>
        <dbReference type="EMBL" id="OAA79844.1"/>
    </source>
</evidence>
<evidence type="ECO:0000313" key="3">
    <source>
        <dbReference type="Proteomes" id="UP000076881"/>
    </source>
</evidence>
<dbReference type="PANTHER" id="PTHR33112">
    <property type="entry name" value="DOMAIN PROTEIN, PUTATIVE-RELATED"/>
    <property type="match status" value="1"/>
</dbReference>
<dbReference type="EMBL" id="AZHF01000002">
    <property type="protein sequence ID" value="OAA79844.1"/>
    <property type="molecule type" value="Genomic_DNA"/>
</dbReference>
<dbReference type="AlphaFoldDB" id="A0A168IZF7"/>
<reference evidence="2 3" key="1">
    <citation type="journal article" date="2016" name="Genome Biol. Evol.">
        <title>Divergent and convergent evolution of fungal pathogenicity.</title>
        <authorList>
            <person name="Shang Y."/>
            <person name="Xiao G."/>
            <person name="Zheng P."/>
            <person name="Cen K."/>
            <person name="Zhan S."/>
            <person name="Wang C."/>
        </authorList>
    </citation>
    <scope>NUCLEOTIDE SEQUENCE [LARGE SCALE GENOMIC DNA]</scope>
    <source>
        <strain evidence="2 3">RCEF 1005</strain>
    </source>
</reference>
<organism evidence="2 3">
    <name type="scientific">Akanthomyces lecanii RCEF 1005</name>
    <dbReference type="NCBI Taxonomy" id="1081108"/>
    <lineage>
        <taxon>Eukaryota</taxon>
        <taxon>Fungi</taxon>
        <taxon>Dikarya</taxon>
        <taxon>Ascomycota</taxon>
        <taxon>Pezizomycotina</taxon>
        <taxon>Sordariomycetes</taxon>
        <taxon>Hypocreomycetidae</taxon>
        <taxon>Hypocreales</taxon>
        <taxon>Cordycipitaceae</taxon>
        <taxon>Akanthomyces</taxon>
        <taxon>Cordyceps confragosa</taxon>
    </lineage>
</organism>
<proteinExistence type="predicted"/>